<keyword evidence="4" id="KW-0804">Transcription</keyword>
<dbReference type="PROSITE" id="PS50977">
    <property type="entry name" value="HTH_TETR_2"/>
    <property type="match status" value="1"/>
</dbReference>
<dbReference type="Pfam" id="PF00440">
    <property type="entry name" value="TetR_N"/>
    <property type="match status" value="1"/>
</dbReference>
<evidence type="ECO:0000259" key="6">
    <source>
        <dbReference type="PROSITE" id="PS50977"/>
    </source>
</evidence>
<dbReference type="PANTHER" id="PTHR30055">
    <property type="entry name" value="HTH-TYPE TRANSCRIPTIONAL REGULATOR RUTR"/>
    <property type="match status" value="1"/>
</dbReference>
<gene>
    <name evidence="7" type="ORF">GCM10023171_00500</name>
</gene>
<keyword evidence="1" id="KW-0678">Repressor</keyword>
<keyword evidence="2" id="KW-0805">Transcription regulation</keyword>
<reference evidence="8" key="1">
    <citation type="journal article" date="2019" name="Int. J. Syst. Evol. Microbiol.">
        <title>The Global Catalogue of Microorganisms (GCM) 10K type strain sequencing project: providing services to taxonomists for standard genome sequencing and annotation.</title>
        <authorList>
            <consortium name="The Broad Institute Genomics Platform"/>
            <consortium name="The Broad Institute Genome Sequencing Center for Infectious Disease"/>
            <person name="Wu L."/>
            <person name="Ma J."/>
        </authorList>
    </citation>
    <scope>NUCLEOTIDE SEQUENCE [LARGE SCALE GENOMIC DNA]</scope>
    <source>
        <strain evidence="8">JCM 17839</strain>
    </source>
</reference>
<evidence type="ECO:0000256" key="3">
    <source>
        <dbReference type="ARBA" id="ARBA00023125"/>
    </source>
</evidence>
<dbReference type="PRINTS" id="PR00455">
    <property type="entry name" value="HTHTETR"/>
</dbReference>
<dbReference type="InterPro" id="IPR009057">
    <property type="entry name" value="Homeodomain-like_sf"/>
</dbReference>
<dbReference type="PROSITE" id="PS01081">
    <property type="entry name" value="HTH_TETR_1"/>
    <property type="match status" value="1"/>
</dbReference>
<protein>
    <recommendedName>
        <fullName evidence="6">HTH tetR-type domain-containing protein</fullName>
    </recommendedName>
</protein>
<dbReference type="Proteomes" id="UP001500731">
    <property type="component" value="Unassembled WGS sequence"/>
</dbReference>
<feature type="DNA-binding region" description="H-T-H motif" evidence="5">
    <location>
        <begin position="31"/>
        <end position="50"/>
    </location>
</feature>
<dbReference type="Gene3D" id="1.10.357.10">
    <property type="entry name" value="Tetracycline Repressor, domain 2"/>
    <property type="match status" value="1"/>
</dbReference>
<dbReference type="SUPFAM" id="SSF46689">
    <property type="entry name" value="Homeodomain-like"/>
    <property type="match status" value="1"/>
</dbReference>
<dbReference type="InterPro" id="IPR001647">
    <property type="entry name" value="HTH_TetR"/>
</dbReference>
<dbReference type="PANTHER" id="PTHR30055:SF175">
    <property type="entry name" value="HTH-TYPE TRANSCRIPTIONAL REPRESSOR KSTR2"/>
    <property type="match status" value="1"/>
</dbReference>
<dbReference type="EMBL" id="BAABGP010000003">
    <property type="protein sequence ID" value="GAA4477604.1"/>
    <property type="molecule type" value="Genomic_DNA"/>
</dbReference>
<keyword evidence="8" id="KW-1185">Reference proteome</keyword>
<evidence type="ECO:0000256" key="2">
    <source>
        <dbReference type="ARBA" id="ARBA00023015"/>
    </source>
</evidence>
<comment type="caution">
    <text evidence="7">The sequence shown here is derived from an EMBL/GenBank/DDBJ whole genome shotgun (WGS) entry which is preliminary data.</text>
</comment>
<evidence type="ECO:0000313" key="7">
    <source>
        <dbReference type="EMBL" id="GAA4477604.1"/>
    </source>
</evidence>
<sequence>MTSGSEAGATRSRLLAAAADEIIQRGYSGASLSRIGERIGLTKGAFSRHFPTKDTLVDAIAERSAEASSGVLAAAEAAFPSSPIRSCILVIGGLAASARTDPVLAAAVLLFQDPSVDTARIAPFRATLAEMLLTCLRGAVAREGYTLTMSLDDSVQFIIVVLTGILSSLRFADTYEPHQEPLFVQAMLIGIGIPDAAEVISDAMRLLGG</sequence>
<accession>A0ABP8P168</accession>
<dbReference type="InterPro" id="IPR050109">
    <property type="entry name" value="HTH-type_TetR-like_transc_reg"/>
</dbReference>
<evidence type="ECO:0000256" key="1">
    <source>
        <dbReference type="ARBA" id="ARBA00022491"/>
    </source>
</evidence>
<name>A0ABP8P168_9MICO</name>
<proteinExistence type="predicted"/>
<evidence type="ECO:0000256" key="5">
    <source>
        <dbReference type="PROSITE-ProRule" id="PRU00335"/>
    </source>
</evidence>
<keyword evidence="3 5" id="KW-0238">DNA-binding</keyword>
<dbReference type="RefSeq" id="WP_345183156.1">
    <property type="nucleotide sequence ID" value="NZ_BAABGP010000003.1"/>
</dbReference>
<organism evidence="7 8">
    <name type="scientific">Microbacterium panaciterrae</name>
    <dbReference type="NCBI Taxonomy" id="985759"/>
    <lineage>
        <taxon>Bacteria</taxon>
        <taxon>Bacillati</taxon>
        <taxon>Actinomycetota</taxon>
        <taxon>Actinomycetes</taxon>
        <taxon>Micrococcales</taxon>
        <taxon>Microbacteriaceae</taxon>
        <taxon>Microbacterium</taxon>
    </lineage>
</organism>
<evidence type="ECO:0000313" key="8">
    <source>
        <dbReference type="Proteomes" id="UP001500731"/>
    </source>
</evidence>
<feature type="domain" description="HTH tetR-type" evidence="6">
    <location>
        <begin position="8"/>
        <end position="68"/>
    </location>
</feature>
<evidence type="ECO:0000256" key="4">
    <source>
        <dbReference type="ARBA" id="ARBA00023163"/>
    </source>
</evidence>
<dbReference type="InterPro" id="IPR023772">
    <property type="entry name" value="DNA-bd_HTH_TetR-type_CS"/>
</dbReference>